<evidence type="ECO:0000313" key="1">
    <source>
        <dbReference type="EMBL" id="CAK0841054.1"/>
    </source>
</evidence>
<dbReference type="EMBL" id="CAUYUJ010014423">
    <property type="protein sequence ID" value="CAK0841054.1"/>
    <property type="molecule type" value="Genomic_DNA"/>
</dbReference>
<keyword evidence="2" id="KW-1185">Reference proteome</keyword>
<dbReference type="Proteomes" id="UP001189429">
    <property type="component" value="Unassembled WGS sequence"/>
</dbReference>
<accession>A0ABN9T7L9</accession>
<evidence type="ECO:0000313" key="2">
    <source>
        <dbReference type="Proteomes" id="UP001189429"/>
    </source>
</evidence>
<protein>
    <submittedName>
        <fullName evidence="1">Uncharacterized protein</fullName>
    </submittedName>
</protein>
<proteinExistence type="predicted"/>
<sequence length="102" mass="11404">MQHIDFVKCPTTVFQCSSNLQSMGWHEHLIQRGRAAAFVQGRWRALGDSIEDRGMRLQAIHTARGLVNEVYSQQILGPGVECALAFLMEALRVFAVGYVGKQ</sequence>
<comment type="caution">
    <text evidence="1">The sequence shown here is derived from an EMBL/GenBank/DDBJ whole genome shotgun (WGS) entry which is preliminary data.</text>
</comment>
<name>A0ABN9T7L9_9DINO</name>
<reference evidence="1" key="1">
    <citation type="submission" date="2023-10" db="EMBL/GenBank/DDBJ databases">
        <authorList>
            <person name="Chen Y."/>
            <person name="Shah S."/>
            <person name="Dougan E. K."/>
            <person name="Thang M."/>
            <person name="Chan C."/>
        </authorList>
    </citation>
    <scope>NUCLEOTIDE SEQUENCE [LARGE SCALE GENOMIC DNA]</scope>
</reference>
<organism evidence="1 2">
    <name type="scientific">Prorocentrum cordatum</name>
    <dbReference type="NCBI Taxonomy" id="2364126"/>
    <lineage>
        <taxon>Eukaryota</taxon>
        <taxon>Sar</taxon>
        <taxon>Alveolata</taxon>
        <taxon>Dinophyceae</taxon>
        <taxon>Prorocentrales</taxon>
        <taxon>Prorocentraceae</taxon>
        <taxon>Prorocentrum</taxon>
    </lineage>
</organism>
<gene>
    <name evidence="1" type="ORF">PCOR1329_LOCUS36349</name>
</gene>